<evidence type="ECO:0000256" key="1">
    <source>
        <dbReference type="SAM" id="MobiDB-lite"/>
    </source>
</evidence>
<reference evidence="2" key="1">
    <citation type="submission" date="2018-05" db="EMBL/GenBank/DDBJ databases">
        <authorList>
            <person name="Lanie J.A."/>
            <person name="Ng W.-L."/>
            <person name="Kazmierczak K.M."/>
            <person name="Andrzejewski T.M."/>
            <person name="Davidsen T.M."/>
            <person name="Wayne K.J."/>
            <person name="Tettelin H."/>
            <person name="Glass J.I."/>
            <person name="Rusch D."/>
            <person name="Podicherti R."/>
            <person name="Tsui H.-C.T."/>
            <person name="Winkler M.E."/>
        </authorList>
    </citation>
    <scope>NUCLEOTIDE SEQUENCE</scope>
</reference>
<organism evidence="2">
    <name type="scientific">marine metagenome</name>
    <dbReference type="NCBI Taxonomy" id="408172"/>
    <lineage>
        <taxon>unclassified sequences</taxon>
        <taxon>metagenomes</taxon>
        <taxon>ecological metagenomes</taxon>
    </lineage>
</organism>
<accession>A0A382CF21</accession>
<proteinExistence type="predicted"/>
<name>A0A382CF21_9ZZZZ</name>
<evidence type="ECO:0000313" key="2">
    <source>
        <dbReference type="EMBL" id="SVB24695.1"/>
    </source>
</evidence>
<feature type="region of interest" description="Disordered" evidence="1">
    <location>
        <begin position="50"/>
        <end position="71"/>
    </location>
</feature>
<dbReference type="EMBL" id="UINC01034208">
    <property type="protein sequence ID" value="SVB24695.1"/>
    <property type="molecule type" value="Genomic_DNA"/>
</dbReference>
<protein>
    <submittedName>
        <fullName evidence="2">Uncharacterized protein</fullName>
    </submittedName>
</protein>
<feature type="non-terminal residue" evidence="2">
    <location>
        <position position="71"/>
    </location>
</feature>
<sequence length="71" mass="7557">MGCGDILTNRVISGLLISNCIHNSAPKENPDTQHWFALGFCLWIQSSPAAASASSPRPLSNLPSLLPTPLK</sequence>
<dbReference type="AlphaFoldDB" id="A0A382CF21"/>
<gene>
    <name evidence="2" type="ORF">METZ01_LOCUS177549</name>
</gene>